<feature type="compositionally biased region" description="Low complexity" evidence="6">
    <location>
        <begin position="375"/>
        <end position="387"/>
    </location>
</feature>
<dbReference type="SUPFAM" id="SSF51735">
    <property type="entry name" value="NAD(P)-binding Rossmann-fold domains"/>
    <property type="match status" value="1"/>
</dbReference>
<dbReference type="PROSITE" id="PS00067">
    <property type="entry name" value="3HCDH"/>
    <property type="match status" value="1"/>
</dbReference>
<name>A0ABP9YV02_9FUNG</name>
<dbReference type="PANTHER" id="PTHR47093">
    <property type="entry name" value="PROTEIN JSN1-RELATED"/>
    <property type="match status" value="1"/>
</dbReference>
<feature type="compositionally biased region" description="Low complexity" evidence="6">
    <location>
        <begin position="484"/>
        <end position="494"/>
    </location>
</feature>
<dbReference type="InterPro" id="IPR001313">
    <property type="entry name" value="Pumilio_RNA-bd_rpt"/>
</dbReference>
<dbReference type="Gene3D" id="3.40.50.720">
    <property type="entry name" value="NAD(P)-binding Rossmann-like Domain"/>
    <property type="match status" value="1"/>
</dbReference>
<dbReference type="PANTHER" id="PTHR47093:SF1">
    <property type="entry name" value="PROTEIN JSN1-RELATED"/>
    <property type="match status" value="1"/>
</dbReference>
<dbReference type="Pfam" id="PF02737">
    <property type="entry name" value="3HCDH_N"/>
    <property type="match status" value="1"/>
</dbReference>
<accession>A0ABP9YV02</accession>
<feature type="repeat" description="Pumilio" evidence="5">
    <location>
        <begin position="1047"/>
        <end position="1083"/>
    </location>
</feature>
<dbReference type="InterPro" id="IPR012677">
    <property type="entry name" value="Nucleotide-bd_a/b_plait_sf"/>
</dbReference>
<evidence type="ECO:0000256" key="4">
    <source>
        <dbReference type="PROSITE-ProRule" id="PRU00176"/>
    </source>
</evidence>
<dbReference type="InterPro" id="IPR036291">
    <property type="entry name" value="NAD(P)-bd_dom_sf"/>
</dbReference>
<evidence type="ECO:0000256" key="1">
    <source>
        <dbReference type="ARBA" id="ARBA00009463"/>
    </source>
</evidence>
<dbReference type="Proteomes" id="UP001473302">
    <property type="component" value="Unassembled WGS sequence"/>
</dbReference>
<feature type="region of interest" description="Disordered" evidence="6">
    <location>
        <begin position="441"/>
        <end position="509"/>
    </location>
</feature>
<reference evidence="9 10" key="1">
    <citation type="submission" date="2024-04" db="EMBL/GenBank/DDBJ databases">
        <title>genome sequences of Mucor flavus KT1a and Helicostylum pulchrum KT1b strains isolated from the surface of a dry-aged beef.</title>
        <authorList>
            <person name="Toyotome T."/>
            <person name="Hosono M."/>
            <person name="Torimaru M."/>
            <person name="Fukuda K."/>
            <person name="Mikami N."/>
        </authorList>
    </citation>
    <scope>NUCLEOTIDE SEQUENCE [LARGE SCALE GENOMIC DNA]</scope>
    <source>
        <strain evidence="9 10">KT1a</strain>
    </source>
</reference>
<dbReference type="InterPro" id="IPR016024">
    <property type="entry name" value="ARM-type_fold"/>
</dbReference>
<feature type="region of interest" description="Disordered" evidence="6">
    <location>
        <begin position="369"/>
        <end position="397"/>
    </location>
</feature>
<evidence type="ECO:0000259" key="7">
    <source>
        <dbReference type="PROSITE" id="PS50102"/>
    </source>
</evidence>
<dbReference type="Gene3D" id="1.25.10.10">
    <property type="entry name" value="Leucine-rich Repeat Variant"/>
    <property type="match status" value="1"/>
</dbReference>
<dbReference type="PROSITE" id="PS50303">
    <property type="entry name" value="PUM_HD"/>
    <property type="match status" value="1"/>
</dbReference>
<feature type="repeat" description="Pumilio" evidence="5">
    <location>
        <begin position="938"/>
        <end position="975"/>
    </location>
</feature>
<dbReference type="InterPro" id="IPR033133">
    <property type="entry name" value="PUM-HD"/>
</dbReference>
<evidence type="ECO:0000256" key="6">
    <source>
        <dbReference type="SAM" id="MobiDB-lite"/>
    </source>
</evidence>
<dbReference type="InterPro" id="IPR011989">
    <property type="entry name" value="ARM-like"/>
</dbReference>
<keyword evidence="2" id="KW-0677">Repeat</keyword>
<dbReference type="InterPro" id="IPR006108">
    <property type="entry name" value="3HC_DH_C"/>
</dbReference>
<evidence type="ECO:0000256" key="3">
    <source>
        <dbReference type="ARBA" id="ARBA00023002"/>
    </source>
</evidence>
<dbReference type="InterPro" id="IPR013328">
    <property type="entry name" value="6PGD_dom2"/>
</dbReference>
<dbReference type="PROSITE" id="PS50102">
    <property type="entry name" value="RRM"/>
    <property type="match status" value="2"/>
</dbReference>
<keyword evidence="3" id="KW-0560">Oxidoreductase</keyword>
<evidence type="ECO:0000313" key="10">
    <source>
        <dbReference type="Proteomes" id="UP001473302"/>
    </source>
</evidence>
<dbReference type="InterPro" id="IPR035979">
    <property type="entry name" value="RBD_domain_sf"/>
</dbReference>
<comment type="similarity">
    <text evidence="1">Belongs to the 3-hydroxyacyl-CoA dehydrogenase family.</text>
</comment>
<dbReference type="SMART" id="SM00360">
    <property type="entry name" value="RRM"/>
    <property type="match status" value="2"/>
</dbReference>
<dbReference type="InterPro" id="IPR052645">
    <property type="entry name" value="Pumilio_domain_protein"/>
</dbReference>
<dbReference type="Pfam" id="PF00725">
    <property type="entry name" value="3HCDH"/>
    <property type="match status" value="1"/>
</dbReference>
<dbReference type="EMBL" id="BAABUK010000008">
    <property type="protein sequence ID" value="GAA5810681.1"/>
    <property type="molecule type" value="Genomic_DNA"/>
</dbReference>
<evidence type="ECO:0000256" key="5">
    <source>
        <dbReference type="PROSITE-ProRule" id="PRU00317"/>
    </source>
</evidence>
<feature type="repeat" description="Pumilio" evidence="5">
    <location>
        <begin position="863"/>
        <end position="900"/>
    </location>
</feature>
<dbReference type="Gene3D" id="1.10.1040.10">
    <property type="entry name" value="N-(1-d-carboxylethyl)-l-norvaline Dehydrogenase, domain 2"/>
    <property type="match status" value="1"/>
</dbReference>
<dbReference type="Pfam" id="PF00076">
    <property type="entry name" value="RRM_1"/>
    <property type="match status" value="2"/>
</dbReference>
<dbReference type="SMART" id="SM00025">
    <property type="entry name" value="Pumilio"/>
    <property type="match status" value="6"/>
</dbReference>
<evidence type="ECO:0000256" key="2">
    <source>
        <dbReference type="ARBA" id="ARBA00022737"/>
    </source>
</evidence>
<dbReference type="SUPFAM" id="SSF54928">
    <property type="entry name" value="RNA-binding domain, RBD"/>
    <property type="match status" value="2"/>
</dbReference>
<dbReference type="CDD" id="cd00590">
    <property type="entry name" value="RRM_SF"/>
    <property type="match status" value="1"/>
</dbReference>
<evidence type="ECO:0000313" key="9">
    <source>
        <dbReference type="EMBL" id="GAA5810681.1"/>
    </source>
</evidence>
<feature type="domain" description="PUM-HD" evidence="8">
    <location>
        <begin position="799"/>
        <end position="1150"/>
    </location>
</feature>
<evidence type="ECO:0000259" key="8">
    <source>
        <dbReference type="PROSITE" id="PS50303"/>
    </source>
</evidence>
<dbReference type="Pfam" id="PF00806">
    <property type="entry name" value="PUF"/>
    <property type="match status" value="3"/>
</dbReference>
<dbReference type="InterPro" id="IPR000504">
    <property type="entry name" value="RRM_dom"/>
</dbReference>
<keyword evidence="4" id="KW-0694">RNA-binding</keyword>
<dbReference type="InterPro" id="IPR006180">
    <property type="entry name" value="3-OHacyl-CoA_DH_CS"/>
</dbReference>
<feature type="compositionally biased region" description="Polar residues" evidence="6">
    <location>
        <begin position="454"/>
        <end position="483"/>
    </location>
</feature>
<keyword evidence="10" id="KW-1185">Reference proteome</keyword>
<dbReference type="SUPFAM" id="SSF48371">
    <property type="entry name" value="ARM repeat"/>
    <property type="match status" value="1"/>
</dbReference>
<sequence length="1163" mass="127836">MLISRVFNSVKGQVRGLSTSVGNVKRVGVIGSGQMGLGIAYVAANVTRLPVVLMDVSQAQTDKGMVFMDKLLQKDVAKNKITAEHAKITRELVSTTNSLSGLSDVDFVIEAASENMDIKSAIFRDLDNICKPSSILATNTSSISITKIAAATKRAEQVIGMHFMNPVPVMKLVEIIPGLATSEQVLAETRNLAHAMGKTTTVVQDIPGFVANRLLMPYINEAVMLLECGAASAEDIDITMKLGTNMPMGPLTLADFIGLDTCLAIMKVLHENTGDSKYRPSVLLQNLYTLSSNTSFPSASHKKDLDVVLEEADSNDTYSYLDSILDNTYLQPQKTSSSSYLMNNQQPLRRARAGTMPSLAYMNQPPIIPPSSYLNNNNNSTSSTNNGNRHRSGSLTLPTPASLQMSNMYSWGQEPISPSTEQLLQGDDDFSIARTLRSIGLDEENDNKPRISSRGRSYSVNNTVTYQQDTTPTRSRINNFHQPSSSSSLDTSSTVGNRPRASSMGRMDYSRLTPPGLSSLWKMQLGTLHDEEYDAMIEPPLSLGDSELLANMISIDNTSQNTLIENNNRSSFISTTSNLNTQQQQQQQQQQQHNSAISRSLWIGNIDMSITIDGLTRLFSNYGPIESVRLLMEKECAFINFYHLDDAVRAKDDVLSNLGGRIGSCIVRIGYGRAETLAVTTPIEIPVVSQPTRALWLGNMPVTTTQATLDRVFSLFGIIESIRVLSHKNCAFINYETVESASDARDALLQNDPRVQDLWGVRIGFAKVPLLAKASPKQPLSNSSSNDDMSNQVNIELWSLMKQLGAADNAIDLVKSLQSSSYFESIPPVPEYGLHRRHDASKLRDIRKKLDVTTDTVEIDAIALDCLDELAEICSDYIGNTVVQRLFEKCSEDMKTIMLKSVAPHLAAMGVHKNGTWAAQKIIDSLKLPQQIQIVCAHIQPFIPPLLLDQFGNYVVQCCLRMSGDSQFIMNAMVEKFVHIAQGRFGARAMRGILEGTLITSTQQIFIAAALLQNSVALSIHTNGALLLSWLIESSKLKNRYALLASRLAPHLTQVATHKLGTQILLKLINQDIEEQAKSILLTALENQDIMREILSDQARGLGFVIKLISTETLTSDEKSKLCEIAHPILTQLQGTSFKKALVEFVAVEEQVTITAVVNDHNL</sequence>
<feature type="domain" description="RRM" evidence="7">
    <location>
        <begin position="599"/>
        <end position="674"/>
    </location>
</feature>
<dbReference type="InterPro" id="IPR008927">
    <property type="entry name" value="6-PGluconate_DH-like_C_sf"/>
</dbReference>
<dbReference type="SUPFAM" id="SSF48179">
    <property type="entry name" value="6-phosphogluconate dehydrogenase C-terminal domain-like"/>
    <property type="match status" value="1"/>
</dbReference>
<protein>
    <submittedName>
        <fullName evidence="9">Uncharacterized protein</fullName>
    </submittedName>
</protein>
<proteinExistence type="inferred from homology"/>
<comment type="caution">
    <text evidence="9">The sequence shown here is derived from an EMBL/GenBank/DDBJ whole genome shotgun (WGS) entry which is preliminary data.</text>
</comment>
<gene>
    <name evidence="9" type="ORF">MFLAVUS_004107</name>
</gene>
<dbReference type="Gene3D" id="3.30.70.330">
    <property type="match status" value="2"/>
</dbReference>
<organism evidence="9 10">
    <name type="scientific">Mucor flavus</name>
    <dbReference type="NCBI Taxonomy" id="439312"/>
    <lineage>
        <taxon>Eukaryota</taxon>
        <taxon>Fungi</taxon>
        <taxon>Fungi incertae sedis</taxon>
        <taxon>Mucoromycota</taxon>
        <taxon>Mucoromycotina</taxon>
        <taxon>Mucoromycetes</taxon>
        <taxon>Mucorales</taxon>
        <taxon>Mucorineae</taxon>
        <taxon>Mucoraceae</taxon>
        <taxon>Mucor</taxon>
    </lineage>
</organism>
<dbReference type="InterPro" id="IPR006176">
    <property type="entry name" value="3-OHacyl-CoA_DH_NAD-bd"/>
</dbReference>
<feature type="domain" description="RRM" evidence="7">
    <location>
        <begin position="693"/>
        <end position="768"/>
    </location>
</feature>
<dbReference type="PROSITE" id="PS50302">
    <property type="entry name" value="PUM"/>
    <property type="match status" value="3"/>
</dbReference>